<dbReference type="Gene3D" id="3.80.10.10">
    <property type="entry name" value="Ribonuclease Inhibitor"/>
    <property type="match status" value="1"/>
</dbReference>
<reference evidence="2" key="1">
    <citation type="submission" date="2023-04" db="EMBL/GenBank/DDBJ databases">
        <title>Black Yeasts Isolated from many extreme environments.</title>
        <authorList>
            <person name="Coleine C."/>
            <person name="Stajich J.E."/>
            <person name="Selbmann L."/>
        </authorList>
    </citation>
    <scope>NUCLEOTIDE SEQUENCE</scope>
    <source>
        <strain evidence="2">CCFEE 5312</strain>
    </source>
</reference>
<name>A0AAJ0G9H8_9PEZI</name>
<dbReference type="InterPro" id="IPR032675">
    <property type="entry name" value="LRR_dom_sf"/>
</dbReference>
<proteinExistence type="predicted"/>
<dbReference type="EMBL" id="JAWDJX010000016">
    <property type="protein sequence ID" value="KAK3053401.1"/>
    <property type="molecule type" value="Genomic_DNA"/>
</dbReference>
<organism evidence="2 3">
    <name type="scientific">Extremus antarcticus</name>
    <dbReference type="NCBI Taxonomy" id="702011"/>
    <lineage>
        <taxon>Eukaryota</taxon>
        <taxon>Fungi</taxon>
        <taxon>Dikarya</taxon>
        <taxon>Ascomycota</taxon>
        <taxon>Pezizomycotina</taxon>
        <taxon>Dothideomycetes</taxon>
        <taxon>Dothideomycetidae</taxon>
        <taxon>Mycosphaerellales</taxon>
        <taxon>Extremaceae</taxon>
        <taxon>Extremus</taxon>
    </lineage>
</organism>
<keyword evidence="3" id="KW-1185">Reference proteome</keyword>
<dbReference type="AlphaFoldDB" id="A0AAJ0G9H8"/>
<gene>
    <name evidence="2" type="ORF">LTR09_005570</name>
</gene>
<accession>A0AAJ0G9H8</accession>
<feature type="region of interest" description="Disordered" evidence="1">
    <location>
        <begin position="1"/>
        <end position="20"/>
    </location>
</feature>
<evidence type="ECO:0000313" key="2">
    <source>
        <dbReference type="EMBL" id="KAK3053401.1"/>
    </source>
</evidence>
<protein>
    <submittedName>
        <fullName evidence="2">Uncharacterized protein</fullName>
    </submittedName>
</protein>
<evidence type="ECO:0000256" key="1">
    <source>
        <dbReference type="SAM" id="MobiDB-lite"/>
    </source>
</evidence>
<comment type="caution">
    <text evidence="2">The sequence shown here is derived from an EMBL/GenBank/DDBJ whole genome shotgun (WGS) entry which is preliminary data.</text>
</comment>
<dbReference type="Proteomes" id="UP001271007">
    <property type="component" value="Unassembled WGS sequence"/>
</dbReference>
<evidence type="ECO:0000313" key="3">
    <source>
        <dbReference type="Proteomes" id="UP001271007"/>
    </source>
</evidence>
<feature type="compositionally biased region" description="Low complexity" evidence="1">
    <location>
        <begin position="1"/>
        <end position="15"/>
    </location>
</feature>
<sequence length="415" mass="45880">MSSIFSSTTAASTTDDPPPQQLLDLNDDVLHEICSSLYQLDSLAREASPPGSYPPPSALLAFCSTCRRLRLVGRPDVFRRPTVLTDCRDGVGRLPSIDPWLTYVGGSPLFLRHMQVLRVRMFLLLDKDAKRLARVLNQAAALKELSIITPQCRDNNQATIREMLRSCTLPKLHKLVISAGLEDMIPLMSPSDCLVILDDPSRLSASADMLHFCAMAGHLKTVTHLSLGEMTDWSPELLQMLSKHMPALKTLGTVRGGRPGYSYEGLLQHAELFPMLEKLAIVPVHRLGLRFFTSGCSSSGSMDDATAACIRLDWLCDKHLPHALDYAARVAFSALPGLRVIEIKHQGRITYQRDRDGAITYLEIDGGYEESTTLGWLVCSRHCDGSIADIQVEAGDGEARDGDTAYSRFQIKKMR</sequence>